<dbReference type="GO" id="GO:0017025">
    <property type="term" value="F:TBP-class protein binding"/>
    <property type="evidence" value="ECO:0007669"/>
    <property type="project" value="InterPro"/>
</dbReference>
<gene>
    <name evidence="2" type="ORF">GPUH_LOCUS14609</name>
</gene>
<dbReference type="Pfam" id="PF00382">
    <property type="entry name" value="TFIIB"/>
    <property type="match status" value="1"/>
</dbReference>
<keyword evidence="3" id="KW-1185">Reference proteome</keyword>
<dbReference type="SUPFAM" id="SSF47954">
    <property type="entry name" value="Cyclin-like"/>
    <property type="match status" value="1"/>
</dbReference>
<dbReference type="InterPro" id="IPR036915">
    <property type="entry name" value="Cyclin-like_sf"/>
</dbReference>
<dbReference type="WBParaSite" id="GPUH_0001462801-mRNA-1">
    <property type="protein sequence ID" value="GPUH_0001462801-mRNA-1"/>
    <property type="gene ID" value="GPUH_0001462801"/>
</dbReference>
<reference evidence="2 3" key="2">
    <citation type="submission" date="2018-11" db="EMBL/GenBank/DDBJ databases">
        <authorList>
            <consortium name="Pathogen Informatics"/>
        </authorList>
    </citation>
    <scope>NUCLEOTIDE SEQUENCE [LARGE SCALE GENOMIC DNA]</scope>
</reference>
<dbReference type="Gene3D" id="1.10.472.10">
    <property type="entry name" value="Cyclin-like"/>
    <property type="match status" value="1"/>
</dbReference>
<evidence type="ECO:0000313" key="4">
    <source>
        <dbReference type="WBParaSite" id="GPUH_0001462801-mRNA-1"/>
    </source>
</evidence>
<proteinExistence type="predicted"/>
<evidence type="ECO:0000313" key="2">
    <source>
        <dbReference type="EMBL" id="VDN24460.1"/>
    </source>
</evidence>
<feature type="domain" description="Transcription factor TFIIB cyclin-like" evidence="1">
    <location>
        <begin position="1"/>
        <end position="37"/>
    </location>
</feature>
<name>A0A183E0W8_9BILA</name>
<sequence>MKRDWIATGRRPTGLCGAALLLAARCFNFNRTVADVEHCEDPPAFREARRKARELQLQKEEEALKEIEAEVFRSVHLKLPSLLASL</sequence>
<evidence type="ECO:0000313" key="3">
    <source>
        <dbReference type="Proteomes" id="UP000271098"/>
    </source>
</evidence>
<dbReference type="InterPro" id="IPR013150">
    <property type="entry name" value="TFIIB_cyclin"/>
</dbReference>
<organism evidence="4">
    <name type="scientific">Gongylonema pulchrum</name>
    <dbReference type="NCBI Taxonomy" id="637853"/>
    <lineage>
        <taxon>Eukaryota</taxon>
        <taxon>Metazoa</taxon>
        <taxon>Ecdysozoa</taxon>
        <taxon>Nematoda</taxon>
        <taxon>Chromadorea</taxon>
        <taxon>Rhabditida</taxon>
        <taxon>Spirurina</taxon>
        <taxon>Spiruromorpha</taxon>
        <taxon>Spiruroidea</taxon>
        <taxon>Gongylonematidae</taxon>
        <taxon>Gongylonema</taxon>
    </lineage>
</organism>
<protein>
    <submittedName>
        <fullName evidence="4">TFIIB domain-containing protein</fullName>
    </submittedName>
</protein>
<dbReference type="AlphaFoldDB" id="A0A183E0W8"/>
<dbReference type="EMBL" id="UYRT01081459">
    <property type="protein sequence ID" value="VDN24460.1"/>
    <property type="molecule type" value="Genomic_DNA"/>
</dbReference>
<evidence type="ECO:0000259" key="1">
    <source>
        <dbReference type="Pfam" id="PF00382"/>
    </source>
</evidence>
<reference evidence="4" key="1">
    <citation type="submission" date="2016-06" db="UniProtKB">
        <authorList>
            <consortium name="WormBaseParasite"/>
        </authorList>
    </citation>
    <scope>IDENTIFICATION</scope>
</reference>
<dbReference type="Proteomes" id="UP000271098">
    <property type="component" value="Unassembled WGS sequence"/>
</dbReference>
<accession>A0A183E0W8</accession>